<gene>
    <name evidence="1" type="ORF">PHMEG_00037668</name>
</gene>
<reference evidence="2" key="1">
    <citation type="submission" date="2017-03" db="EMBL/GenBank/DDBJ databases">
        <title>Phytopthora megakarya and P. palmivora, two closely related causual agents of cacao black pod achieved similar genome size and gene model numbers by different mechanisms.</title>
        <authorList>
            <person name="Ali S."/>
            <person name="Shao J."/>
            <person name="Larry D.J."/>
            <person name="Kronmiller B."/>
            <person name="Shen D."/>
            <person name="Strem M.D."/>
            <person name="Melnick R.L."/>
            <person name="Guiltinan M.J."/>
            <person name="Tyler B.M."/>
            <person name="Meinhardt L.W."/>
            <person name="Bailey B.A."/>
        </authorList>
    </citation>
    <scope>NUCLEOTIDE SEQUENCE [LARGE SCALE GENOMIC DNA]</scope>
    <source>
        <strain evidence="2">zdho120</strain>
    </source>
</reference>
<accession>A0A225ULP8</accession>
<dbReference type="AlphaFoldDB" id="A0A225ULP8"/>
<evidence type="ECO:0000313" key="2">
    <source>
        <dbReference type="Proteomes" id="UP000198211"/>
    </source>
</evidence>
<comment type="caution">
    <text evidence="1">The sequence shown here is derived from an EMBL/GenBank/DDBJ whole genome shotgun (WGS) entry which is preliminary data.</text>
</comment>
<name>A0A225ULP8_9STRA</name>
<dbReference type="Proteomes" id="UP000198211">
    <property type="component" value="Unassembled WGS sequence"/>
</dbReference>
<organism evidence="1 2">
    <name type="scientific">Phytophthora megakarya</name>
    <dbReference type="NCBI Taxonomy" id="4795"/>
    <lineage>
        <taxon>Eukaryota</taxon>
        <taxon>Sar</taxon>
        <taxon>Stramenopiles</taxon>
        <taxon>Oomycota</taxon>
        <taxon>Peronosporomycetes</taxon>
        <taxon>Peronosporales</taxon>
        <taxon>Peronosporaceae</taxon>
        <taxon>Phytophthora</taxon>
    </lineage>
</organism>
<dbReference type="EMBL" id="NBNE01016758">
    <property type="protein sequence ID" value="OWY93069.1"/>
    <property type="molecule type" value="Genomic_DNA"/>
</dbReference>
<sequence length="105" mass="11802">MFFPKQCRRKTEWTSAGCIEQQHKVGNEYINAYIPAISSTLKCNHDVKFLGAGEGTETTNSIIVIKSLMGAVVGIRSIQELLHDEVLYEAPKRYRKPSSTSLTRI</sequence>
<evidence type="ECO:0000313" key="1">
    <source>
        <dbReference type="EMBL" id="OWY93069.1"/>
    </source>
</evidence>
<protein>
    <submittedName>
        <fullName evidence="1">Uncharacterized protein</fullName>
    </submittedName>
</protein>
<dbReference type="OrthoDB" id="3054702at2759"/>
<keyword evidence="2" id="KW-1185">Reference proteome</keyword>
<proteinExistence type="predicted"/>